<comment type="caution">
    <text evidence="1">The sequence shown here is derived from an EMBL/GenBank/DDBJ whole genome shotgun (WGS) entry which is preliminary data.</text>
</comment>
<keyword evidence="2" id="KW-1185">Reference proteome</keyword>
<dbReference type="EMBL" id="JASCZI010242047">
    <property type="protein sequence ID" value="MED6209276.1"/>
    <property type="molecule type" value="Genomic_DNA"/>
</dbReference>
<proteinExistence type="predicted"/>
<evidence type="ECO:0000313" key="1">
    <source>
        <dbReference type="EMBL" id="MED6209276.1"/>
    </source>
</evidence>
<protein>
    <submittedName>
        <fullName evidence="1">Uncharacterized protein</fullName>
    </submittedName>
</protein>
<organism evidence="1 2">
    <name type="scientific">Stylosanthes scabra</name>
    <dbReference type="NCBI Taxonomy" id="79078"/>
    <lineage>
        <taxon>Eukaryota</taxon>
        <taxon>Viridiplantae</taxon>
        <taxon>Streptophyta</taxon>
        <taxon>Embryophyta</taxon>
        <taxon>Tracheophyta</taxon>
        <taxon>Spermatophyta</taxon>
        <taxon>Magnoliopsida</taxon>
        <taxon>eudicotyledons</taxon>
        <taxon>Gunneridae</taxon>
        <taxon>Pentapetalae</taxon>
        <taxon>rosids</taxon>
        <taxon>fabids</taxon>
        <taxon>Fabales</taxon>
        <taxon>Fabaceae</taxon>
        <taxon>Papilionoideae</taxon>
        <taxon>50 kb inversion clade</taxon>
        <taxon>dalbergioids sensu lato</taxon>
        <taxon>Dalbergieae</taxon>
        <taxon>Pterocarpus clade</taxon>
        <taxon>Stylosanthes</taxon>
    </lineage>
</organism>
<accession>A0ABU6YIK7</accession>
<evidence type="ECO:0000313" key="2">
    <source>
        <dbReference type="Proteomes" id="UP001341840"/>
    </source>
</evidence>
<dbReference type="Proteomes" id="UP001341840">
    <property type="component" value="Unassembled WGS sequence"/>
</dbReference>
<gene>
    <name evidence="1" type="ORF">PIB30_053132</name>
</gene>
<name>A0ABU6YIK7_9FABA</name>
<reference evidence="1 2" key="1">
    <citation type="journal article" date="2023" name="Plants (Basel)">
        <title>Bridging the Gap: Combining Genomics and Transcriptomics Approaches to Understand Stylosanthes scabra, an Orphan Legume from the Brazilian Caatinga.</title>
        <authorList>
            <person name="Ferreira-Neto J.R.C."/>
            <person name="da Silva M.D."/>
            <person name="Binneck E."/>
            <person name="de Melo N.F."/>
            <person name="da Silva R.H."/>
            <person name="de Melo A.L.T.M."/>
            <person name="Pandolfi V."/>
            <person name="Bustamante F.O."/>
            <person name="Brasileiro-Vidal A.C."/>
            <person name="Benko-Iseppon A.M."/>
        </authorList>
    </citation>
    <scope>NUCLEOTIDE SEQUENCE [LARGE SCALE GENOMIC DNA]</scope>
    <source>
        <tissue evidence="1">Leaves</tissue>
    </source>
</reference>
<sequence>MKDSSHSPRQPDPVTATVVQSSSGVGRLIFPSPASLQLPKQRHRLLLGPSTAKAASSSPSRTVPATASIVVSLNLPRRLNLCGIRLAVVVISAHSQPLASAVLFTLRSRRRPLHLFLILSLLLSLKF</sequence>